<dbReference type="Pfam" id="PF02782">
    <property type="entry name" value="FGGY_C"/>
    <property type="match status" value="1"/>
</dbReference>
<gene>
    <name evidence="7" type="ORF">FHR75_003066</name>
</gene>
<dbReference type="EMBL" id="JACHVY010000003">
    <property type="protein sequence ID" value="MBB2902235.1"/>
    <property type="molecule type" value="Genomic_DNA"/>
</dbReference>
<dbReference type="EC" id="2.7.1.12" evidence="7"/>
<dbReference type="Pfam" id="PF00370">
    <property type="entry name" value="FGGY_N"/>
    <property type="match status" value="1"/>
</dbReference>
<dbReference type="CDD" id="cd07770">
    <property type="entry name" value="ASKHA_NBD_FGGY_GntK"/>
    <property type="match status" value="1"/>
</dbReference>
<dbReference type="Proteomes" id="UP000533269">
    <property type="component" value="Unassembled WGS sequence"/>
</dbReference>
<dbReference type="InterPro" id="IPR050406">
    <property type="entry name" value="FGGY_Carb_Kinase"/>
</dbReference>
<keyword evidence="3 4" id="KW-0418">Kinase</keyword>
<dbReference type="SUPFAM" id="SSF53067">
    <property type="entry name" value="Actin-like ATPase domain"/>
    <property type="match status" value="2"/>
</dbReference>
<feature type="domain" description="Carbohydrate kinase FGGY C-terminal" evidence="6">
    <location>
        <begin position="263"/>
        <end position="450"/>
    </location>
</feature>
<evidence type="ECO:0000313" key="7">
    <source>
        <dbReference type="EMBL" id="MBB2902235.1"/>
    </source>
</evidence>
<protein>
    <submittedName>
        <fullName evidence="7">Gluconokinase</fullName>
        <ecNumber evidence="7">2.7.1.12</ecNumber>
    </submittedName>
</protein>
<dbReference type="InterPro" id="IPR018485">
    <property type="entry name" value="FGGY_C"/>
</dbReference>
<evidence type="ECO:0000256" key="3">
    <source>
        <dbReference type="ARBA" id="ARBA00022777"/>
    </source>
</evidence>
<comment type="similarity">
    <text evidence="1 4">Belongs to the FGGY kinase family.</text>
</comment>
<reference evidence="7 8" key="2">
    <citation type="submission" date="2020-08" db="EMBL/GenBank/DDBJ databases">
        <authorList>
            <person name="Partida-Martinez L."/>
            <person name="Huntemann M."/>
            <person name="Clum A."/>
            <person name="Wang J."/>
            <person name="Palaniappan K."/>
            <person name="Ritter S."/>
            <person name="Chen I.-M."/>
            <person name="Stamatis D."/>
            <person name="Reddy T."/>
            <person name="O'Malley R."/>
            <person name="Daum C."/>
            <person name="Shapiro N."/>
            <person name="Ivanova N."/>
            <person name="Kyrpides N."/>
            <person name="Woyke T."/>
        </authorList>
    </citation>
    <scope>NUCLEOTIDE SEQUENCE [LARGE SCALE GENOMIC DNA]</scope>
    <source>
        <strain evidence="7 8">AS2.23</strain>
    </source>
</reference>
<organism evidence="7 8">
    <name type="scientific">Kineococcus radiotolerans</name>
    <dbReference type="NCBI Taxonomy" id="131568"/>
    <lineage>
        <taxon>Bacteria</taxon>
        <taxon>Bacillati</taxon>
        <taxon>Actinomycetota</taxon>
        <taxon>Actinomycetes</taxon>
        <taxon>Kineosporiales</taxon>
        <taxon>Kineosporiaceae</taxon>
        <taxon>Kineococcus</taxon>
    </lineage>
</organism>
<dbReference type="Gene3D" id="3.30.420.40">
    <property type="match status" value="2"/>
</dbReference>
<keyword evidence="2 4" id="KW-0808">Transferase</keyword>
<dbReference type="GO" id="GO:0005975">
    <property type="term" value="P:carbohydrate metabolic process"/>
    <property type="evidence" value="ECO:0007669"/>
    <property type="project" value="InterPro"/>
</dbReference>
<dbReference type="InterPro" id="IPR043129">
    <property type="entry name" value="ATPase_NBD"/>
</dbReference>
<sequence length="524" mass="54238">MSGAGTAGGADLVLGVDIGTTSTKVVAYDTAGTATAQHSVGYPLEEPEPGHAVQDPHLILDAVQRSVRAVVEAVGAGRVAGLSFSTAMHSLLGLDAEHRPLTPVITWADTRAGTQAERLRAAPGGLALHRRTGTPLHPMSPLPKLVWFREQEPKLCERVSFWIGVKDWVLLHLAGALVVDHSTASSTGLFDLAALRWDAEALQLAGVQLEQLPEPVTTTHVLPGLTDAAAAATGLPVATPLVVGAGDGPLANLGLGAVRPGVAACSIGTSGALRVVVDRPVVDPLGQVFCYALTPGRWVVGGAINNGGVVLEWAGDALAPDLGEEPHEALLELAGRVPAGSGGLLMLPYLLSERAPHWSSLPRGAYVGLTRAHRREHLVRAAVEGVCLQLSVVLQSMRLAGLRVDGLRATGGFARSPLWRQVLADALDMEVGFAAGYEGSSFGAALLGMEALGMVPSVEVAADLVTVQSRVAPDPAAAGVYAQLRPVFTDLYAALVPTYTALRRLAPALPVEHPALPVEPPAGG</sequence>
<dbReference type="PROSITE" id="PS00445">
    <property type="entry name" value="FGGY_KINASES_2"/>
    <property type="match status" value="1"/>
</dbReference>
<dbReference type="InterPro" id="IPR018483">
    <property type="entry name" value="Carb_kinase_FGGY_CS"/>
</dbReference>
<feature type="domain" description="Carbohydrate kinase FGGY N-terminal" evidence="5">
    <location>
        <begin position="13"/>
        <end position="254"/>
    </location>
</feature>
<dbReference type="PANTHER" id="PTHR43095">
    <property type="entry name" value="SUGAR KINASE"/>
    <property type="match status" value="1"/>
</dbReference>
<evidence type="ECO:0000259" key="6">
    <source>
        <dbReference type="Pfam" id="PF02782"/>
    </source>
</evidence>
<name>A0A7W4XYH2_KINRA</name>
<evidence type="ECO:0000256" key="2">
    <source>
        <dbReference type="ARBA" id="ARBA00022679"/>
    </source>
</evidence>
<evidence type="ECO:0000313" key="8">
    <source>
        <dbReference type="Proteomes" id="UP000533269"/>
    </source>
</evidence>
<evidence type="ECO:0000259" key="5">
    <source>
        <dbReference type="Pfam" id="PF00370"/>
    </source>
</evidence>
<proteinExistence type="inferred from homology"/>
<dbReference type="RefSeq" id="WP_183392102.1">
    <property type="nucleotide sequence ID" value="NZ_JACHVY010000003.1"/>
</dbReference>
<dbReference type="InterPro" id="IPR018484">
    <property type="entry name" value="FGGY_N"/>
</dbReference>
<dbReference type="PANTHER" id="PTHR43095:SF2">
    <property type="entry name" value="GLUCONOKINASE"/>
    <property type="match status" value="1"/>
</dbReference>
<comment type="caution">
    <text evidence="7">The sequence shown here is derived from an EMBL/GenBank/DDBJ whole genome shotgun (WGS) entry which is preliminary data.</text>
</comment>
<dbReference type="AlphaFoldDB" id="A0A7W4XYH2"/>
<evidence type="ECO:0000256" key="1">
    <source>
        <dbReference type="ARBA" id="ARBA00009156"/>
    </source>
</evidence>
<dbReference type="InterPro" id="IPR000577">
    <property type="entry name" value="Carb_kinase_FGGY"/>
</dbReference>
<accession>A0A7W4XYH2</accession>
<dbReference type="GO" id="GO:0046316">
    <property type="term" value="F:gluconokinase activity"/>
    <property type="evidence" value="ECO:0007669"/>
    <property type="project" value="UniProtKB-EC"/>
</dbReference>
<dbReference type="PROSITE" id="PS00933">
    <property type="entry name" value="FGGY_KINASES_1"/>
    <property type="match status" value="1"/>
</dbReference>
<evidence type="ECO:0000256" key="4">
    <source>
        <dbReference type="RuleBase" id="RU003733"/>
    </source>
</evidence>
<dbReference type="PIRSF" id="PIRSF000538">
    <property type="entry name" value="GlpK"/>
    <property type="match status" value="1"/>
</dbReference>
<reference evidence="7 8" key="1">
    <citation type="submission" date="2020-08" db="EMBL/GenBank/DDBJ databases">
        <title>The Agave Microbiome: Exploring the role of microbial communities in plant adaptations to desert environments.</title>
        <authorList>
            <person name="Partida-Martinez L.P."/>
        </authorList>
    </citation>
    <scope>NUCLEOTIDE SEQUENCE [LARGE SCALE GENOMIC DNA]</scope>
    <source>
        <strain evidence="7 8">AS2.23</strain>
    </source>
</reference>